<dbReference type="Proteomes" id="UP001145072">
    <property type="component" value="Unassembled WGS sequence"/>
</dbReference>
<dbReference type="InterPro" id="IPR000644">
    <property type="entry name" value="CBS_dom"/>
</dbReference>
<evidence type="ECO:0000313" key="5">
    <source>
        <dbReference type="EMBL" id="MDC3418857.1"/>
    </source>
</evidence>
<dbReference type="RefSeq" id="WP_259871138.1">
    <property type="nucleotide sequence ID" value="NZ_JAMQJZ010000001.1"/>
</dbReference>
<reference evidence="5" key="1">
    <citation type="submission" date="2022-06" db="EMBL/GenBank/DDBJ databases">
        <title>Aquibacillus sp. a new bacterium isolated from soil saline samples.</title>
        <authorList>
            <person name="Galisteo C."/>
            <person name="De La Haba R."/>
            <person name="Sanchez-Porro C."/>
            <person name="Ventosa A."/>
        </authorList>
    </citation>
    <scope>NUCLEOTIDE SEQUENCE</scope>
    <source>
        <strain evidence="5">JCM 12387</strain>
    </source>
</reference>
<dbReference type="PROSITE" id="PS51671">
    <property type="entry name" value="ACT"/>
    <property type="match status" value="1"/>
</dbReference>
<dbReference type="Gene3D" id="3.10.580.10">
    <property type="entry name" value="CBS-domain"/>
    <property type="match status" value="1"/>
</dbReference>
<dbReference type="SUPFAM" id="SSF55021">
    <property type="entry name" value="ACT-like"/>
    <property type="match status" value="1"/>
</dbReference>
<dbReference type="InterPro" id="IPR046342">
    <property type="entry name" value="CBS_dom_sf"/>
</dbReference>
<evidence type="ECO:0000313" key="6">
    <source>
        <dbReference type="Proteomes" id="UP001145072"/>
    </source>
</evidence>
<comment type="caution">
    <text evidence="5">The sequence shown here is derived from an EMBL/GenBank/DDBJ whole genome shotgun (WGS) entry which is preliminary data.</text>
</comment>
<feature type="domain" description="ACT" evidence="4">
    <location>
        <begin position="138"/>
        <end position="210"/>
    </location>
</feature>
<keyword evidence="6" id="KW-1185">Reference proteome</keyword>
<name>A0A9X3WFH0_9BACI</name>
<keyword evidence="1 2" id="KW-0129">CBS domain</keyword>
<organism evidence="5 6">
    <name type="scientific">Aquibacillus koreensis</name>
    <dbReference type="NCBI Taxonomy" id="279446"/>
    <lineage>
        <taxon>Bacteria</taxon>
        <taxon>Bacillati</taxon>
        <taxon>Bacillota</taxon>
        <taxon>Bacilli</taxon>
        <taxon>Bacillales</taxon>
        <taxon>Bacillaceae</taxon>
        <taxon>Aquibacillus</taxon>
    </lineage>
</organism>
<dbReference type="PROSITE" id="PS51371">
    <property type="entry name" value="CBS"/>
    <property type="match status" value="1"/>
</dbReference>
<accession>A0A9X3WFH0</accession>
<dbReference type="PANTHER" id="PTHR43080">
    <property type="entry name" value="CBS DOMAIN-CONTAINING PROTEIN CBSX3, MITOCHONDRIAL"/>
    <property type="match status" value="1"/>
</dbReference>
<evidence type="ECO:0000259" key="4">
    <source>
        <dbReference type="PROSITE" id="PS51671"/>
    </source>
</evidence>
<proteinExistence type="predicted"/>
<dbReference type="EMBL" id="JAMQJZ010000001">
    <property type="protein sequence ID" value="MDC3418857.1"/>
    <property type="molecule type" value="Genomic_DNA"/>
</dbReference>
<dbReference type="InterPro" id="IPR045865">
    <property type="entry name" value="ACT-like_dom_sf"/>
</dbReference>
<dbReference type="CDD" id="cd02205">
    <property type="entry name" value="CBS_pair_SF"/>
    <property type="match status" value="1"/>
</dbReference>
<gene>
    <name evidence="5" type="ORF">NC661_00465</name>
</gene>
<dbReference type="Pfam" id="PF00571">
    <property type="entry name" value="CBS"/>
    <property type="match status" value="2"/>
</dbReference>
<evidence type="ECO:0000256" key="1">
    <source>
        <dbReference type="ARBA" id="ARBA00023122"/>
    </source>
</evidence>
<dbReference type="InterPro" id="IPR002912">
    <property type="entry name" value="ACT_dom"/>
</dbReference>
<feature type="domain" description="CBS" evidence="3">
    <location>
        <begin position="7"/>
        <end position="64"/>
    </location>
</feature>
<dbReference type="PANTHER" id="PTHR43080:SF2">
    <property type="entry name" value="CBS DOMAIN-CONTAINING PROTEIN"/>
    <property type="match status" value="1"/>
</dbReference>
<protein>
    <submittedName>
        <fullName evidence="5">CBS domain-containing protein</fullName>
    </submittedName>
</protein>
<dbReference type="InterPro" id="IPR051257">
    <property type="entry name" value="Diverse_CBS-Domain"/>
</dbReference>
<evidence type="ECO:0000256" key="2">
    <source>
        <dbReference type="PROSITE-ProRule" id="PRU00703"/>
    </source>
</evidence>
<dbReference type="Pfam" id="PF22190">
    <property type="entry name" value="TTHA0829-like_ACT"/>
    <property type="match status" value="1"/>
</dbReference>
<dbReference type="SUPFAM" id="SSF54631">
    <property type="entry name" value="CBS-domain pair"/>
    <property type="match status" value="1"/>
</dbReference>
<dbReference type="AlphaFoldDB" id="A0A9X3WFH0"/>
<evidence type="ECO:0000259" key="3">
    <source>
        <dbReference type="PROSITE" id="PS51371"/>
    </source>
</evidence>
<sequence length="210" mass="24114">MFVRSTMKPGYQCHVASPTDTLKAILSKMDTEDIQAMPVVENSYFKGMISKQKVFQAYFYNQKEQDEFLLNTKVEEIISNENLFIGEDEVFEKTFTSFVDYPILAVVDDRRKFLGIVARTDVLEQFESAFGMKKKGLRIAFTSEESSGRFSRLADILGHFHANIISIATFDETDKLARRIVLKIDQGVNVDKLKRKLEKSGFRVLDIKEV</sequence>